<comment type="caution">
    <text evidence="1">The sequence shown here is derived from an EMBL/GenBank/DDBJ whole genome shotgun (WGS) entry which is preliminary data.</text>
</comment>
<protein>
    <submittedName>
        <fullName evidence="1">Uncharacterized protein</fullName>
    </submittedName>
</protein>
<evidence type="ECO:0000313" key="2">
    <source>
        <dbReference type="Proteomes" id="UP001066276"/>
    </source>
</evidence>
<dbReference type="Proteomes" id="UP001066276">
    <property type="component" value="Chromosome 3_1"/>
</dbReference>
<reference evidence="1" key="1">
    <citation type="journal article" date="2022" name="bioRxiv">
        <title>Sequencing and chromosome-scale assembly of the giantPleurodeles waltlgenome.</title>
        <authorList>
            <person name="Brown T."/>
            <person name="Elewa A."/>
            <person name="Iarovenko S."/>
            <person name="Subramanian E."/>
            <person name="Araus A.J."/>
            <person name="Petzold A."/>
            <person name="Susuki M."/>
            <person name="Suzuki K.-i.T."/>
            <person name="Hayashi T."/>
            <person name="Toyoda A."/>
            <person name="Oliveira C."/>
            <person name="Osipova E."/>
            <person name="Leigh N.D."/>
            <person name="Simon A."/>
            <person name="Yun M.H."/>
        </authorList>
    </citation>
    <scope>NUCLEOTIDE SEQUENCE</scope>
    <source>
        <strain evidence="1">20211129_DDA</strain>
        <tissue evidence="1">Liver</tissue>
    </source>
</reference>
<keyword evidence="2" id="KW-1185">Reference proteome</keyword>
<dbReference type="EMBL" id="JANPWB010000005">
    <property type="protein sequence ID" value="KAJ1185233.1"/>
    <property type="molecule type" value="Genomic_DNA"/>
</dbReference>
<gene>
    <name evidence="1" type="ORF">NDU88_002027</name>
</gene>
<proteinExistence type="predicted"/>
<sequence length="205" mass="20518">MSAVVGGCQEDCLRAVVAAETGLGAAQGVVGLNEVPGDGCAGSDVYVVWAGVLGRSGVGAAHDADCFLRGERGPAVDVLGGWVSHRLFWEEAVIDVLDLAEEKGGLGKEGGIWSGSVDQIPEFGGVFVEGADVQEQAVDGVVEVVGISVCREHLQLVAPGTEVAVPAGVRSVGVLVGDDAAVAETSGVKAEEGLGVITEAGQGVV</sequence>
<accession>A0AAV7U8U4</accession>
<evidence type="ECO:0000313" key="1">
    <source>
        <dbReference type="EMBL" id="KAJ1185233.1"/>
    </source>
</evidence>
<dbReference type="AlphaFoldDB" id="A0AAV7U8U4"/>
<name>A0AAV7U8U4_PLEWA</name>
<organism evidence="1 2">
    <name type="scientific">Pleurodeles waltl</name>
    <name type="common">Iberian ribbed newt</name>
    <dbReference type="NCBI Taxonomy" id="8319"/>
    <lineage>
        <taxon>Eukaryota</taxon>
        <taxon>Metazoa</taxon>
        <taxon>Chordata</taxon>
        <taxon>Craniata</taxon>
        <taxon>Vertebrata</taxon>
        <taxon>Euteleostomi</taxon>
        <taxon>Amphibia</taxon>
        <taxon>Batrachia</taxon>
        <taxon>Caudata</taxon>
        <taxon>Salamandroidea</taxon>
        <taxon>Salamandridae</taxon>
        <taxon>Pleurodelinae</taxon>
        <taxon>Pleurodeles</taxon>
    </lineage>
</organism>